<dbReference type="GO" id="GO:0055088">
    <property type="term" value="P:lipid homeostasis"/>
    <property type="evidence" value="ECO:0007669"/>
    <property type="project" value="TreeGrafter"/>
</dbReference>
<name>A0A1V1PHW9_9BACT</name>
<comment type="caution">
    <text evidence="3">The sequence shown here is derived from an EMBL/GenBank/DDBJ whole genome shotgun (WGS) entry which is preliminary data.</text>
</comment>
<dbReference type="GO" id="GO:0042171">
    <property type="term" value="F:lysophosphatidic acid acyltransferase activity"/>
    <property type="evidence" value="ECO:0007669"/>
    <property type="project" value="TreeGrafter"/>
</dbReference>
<reference evidence="4" key="1">
    <citation type="submission" date="2012-11" db="EMBL/GenBank/DDBJ databases">
        <authorList>
            <person name="Lucero-Rivera Y.E."/>
            <person name="Tovar-Ramirez D."/>
        </authorList>
    </citation>
    <scope>NUCLEOTIDE SEQUENCE [LARGE SCALE GENOMIC DNA]</scope>
    <source>
        <strain evidence="4">Araruama</strain>
    </source>
</reference>
<dbReference type="InterPro" id="IPR000073">
    <property type="entry name" value="AB_hydrolase_1"/>
</dbReference>
<keyword evidence="1" id="KW-0812">Transmembrane</keyword>
<evidence type="ECO:0000313" key="3">
    <source>
        <dbReference type="EMBL" id="ETR74406.1"/>
    </source>
</evidence>
<dbReference type="GO" id="GO:0052689">
    <property type="term" value="F:carboxylic ester hydrolase activity"/>
    <property type="evidence" value="ECO:0007669"/>
    <property type="project" value="TreeGrafter"/>
</dbReference>
<keyword evidence="1" id="KW-0472">Membrane</keyword>
<keyword evidence="1" id="KW-1133">Transmembrane helix</keyword>
<dbReference type="GO" id="GO:0006654">
    <property type="term" value="P:phosphatidic acid biosynthetic process"/>
    <property type="evidence" value="ECO:0007669"/>
    <property type="project" value="TreeGrafter"/>
</dbReference>
<organism evidence="3 4">
    <name type="scientific">Candidatus Magnetoglobus multicellularis str. Araruama</name>
    <dbReference type="NCBI Taxonomy" id="890399"/>
    <lineage>
        <taxon>Bacteria</taxon>
        <taxon>Pseudomonadati</taxon>
        <taxon>Thermodesulfobacteriota</taxon>
        <taxon>Desulfobacteria</taxon>
        <taxon>Desulfobacterales</taxon>
        <taxon>Desulfobacteraceae</taxon>
        <taxon>Candidatus Magnetoglobus</taxon>
    </lineage>
</organism>
<evidence type="ECO:0000259" key="2">
    <source>
        <dbReference type="Pfam" id="PF12697"/>
    </source>
</evidence>
<keyword evidence="3" id="KW-0808">Transferase</keyword>
<feature type="transmembrane region" description="Helical" evidence="1">
    <location>
        <begin position="136"/>
        <end position="154"/>
    </location>
</feature>
<keyword evidence="3" id="KW-0378">Hydrolase</keyword>
<dbReference type="SUPFAM" id="SSF53474">
    <property type="entry name" value="alpha/beta-Hydrolases"/>
    <property type="match status" value="1"/>
</dbReference>
<gene>
    <name evidence="3" type="ORF">OMM_00233</name>
</gene>
<sequence length="262" mass="29347">MNISGININFQPGNPKTRDNDLLFVHGMWAGSWMWDQYKAFFINKGFDCYALDLRGRPDSIPVYDRGKISINDYVQDVKVVAEQLNTPIIIGHSMGGLLTQKVAELLSPSAIILIGPTPPAGIFMLGGWIHMTMGLVYGIQIILGNAILPNQFFMRQLLMNEIPDTIQDSIYGQLVPESSRVALEILYPGVPVNESQVECPMLIIASPQDHATPISTIHRIVKKYNCDLKTYSGFGHMIPIEPEWEKPAQDILEWIDTHVIT</sequence>
<dbReference type="PANTHER" id="PTHR42886">
    <property type="entry name" value="RE40534P-RELATED"/>
    <property type="match status" value="1"/>
</dbReference>
<dbReference type="InterPro" id="IPR029058">
    <property type="entry name" value="AB_hydrolase_fold"/>
</dbReference>
<feature type="domain" description="AB hydrolase-1" evidence="2">
    <location>
        <begin position="22"/>
        <end position="221"/>
    </location>
</feature>
<evidence type="ECO:0000256" key="1">
    <source>
        <dbReference type="SAM" id="Phobius"/>
    </source>
</evidence>
<accession>A0A1V1PHW9</accession>
<proteinExistence type="predicted"/>
<keyword evidence="3" id="KW-0012">Acyltransferase</keyword>
<dbReference type="Proteomes" id="UP000189670">
    <property type="component" value="Unassembled WGS sequence"/>
</dbReference>
<dbReference type="PANTHER" id="PTHR42886:SF42">
    <property type="entry name" value="ALPHA_BETA-HYDROLASES SUPERFAMILY PROTEIN"/>
    <property type="match status" value="1"/>
</dbReference>
<dbReference type="Gene3D" id="3.40.50.1820">
    <property type="entry name" value="alpha/beta hydrolase"/>
    <property type="match status" value="1"/>
</dbReference>
<dbReference type="AlphaFoldDB" id="A0A1V1PHW9"/>
<dbReference type="Pfam" id="PF12697">
    <property type="entry name" value="Abhydrolase_6"/>
    <property type="match status" value="1"/>
</dbReference>
<protein>
    <submittedName>
        <fullName evidence="3">Hydrolase or acyltransferase</fullName>
    </submittedName>
</protein>
<dbReference type="EMBL" id="ATBP01000008">
    <property type="protein sequence ID" value="ETR74406.1"/>
    <property type="molecule type" value="Genomic_DNA"/>
</dbReference>
<evidence type="ECO:0000313" key="4">
    <source>
        <dbReference type="Proteomes" id="UP000189670"/>
    </source>
</evidence>